<evidence type="ECO:0000313" key="3">
    <source>
        <dbReference type="Proteomes" id="UP000248259"/>
    </source>
</evidence>
<evidence type="ECO:0000259" key="1">
    <source>
        <dbReference type="Pfam" id="PF09407"/>
    </source>
</evidence>
<dbReference type="AlphaFoldDB" id="A0A323V2U1"/>
<accession>A0A323V2U1</accession>
<name>A0A323V2U1_9RHOO</name>
<proteinExistence type="predicted"/>
<dbReference type="Pfam" id="PF09407">
    <property type="entry name" value="AbiEi_1"/>
    <property type="match status" value="1"/>
</dbReference>
<comment type="caution">
    <text evidence="2">The sequence shown here is derived from an EMBL/GenBank/DDBJ whole genome shotgun (WGS) entry which is preliminary data.</text>
</comment>
<dbReference type="InterPro" id="IPR018547">
    <property type="entry name" value="AbiEi_C"/>
</dbReference>
<gene>
    <name evidence="2" type="ORF">DNK49_02525</name>
</gene>
<feature type="domain" description="AbiEi antitoxin C-terminal" evidence="1">
    <location>
        <begin position="97"/>
        <end position="222"/>
    </location>
</feature>
<evidence type="ECO:0000313" key="2">
    <source>
        <dbReference type="EMBL" id="PZA18423.1"/>
    </source>
</evidence>
<dbReference type="OrthoDB" id="42441at2"/>
<dbReference type="EMBL" id="QKOE01000001">
    <property type="protein sequence ID" value="PZA18423.1"/>
    <property type="molecule type" value="Genomic_DNA"/>
</dbReference>
<dbReference type="Proteomes" id="UP000248259">
    <property type="component" value="Unassembled WGS sequence"/>
</dbReference>
<protein>
    <recommendedName>
        <fullName evidence="1">AbiEi antitoxin C-terminal domain-containing protein</fullName>
    </recommendedName>
</protein>
<reference evidence="2 3" key="1">
    <citation type="submission" date="2018-06" db="EMBL/GenBank/DDBJ databases">
        <title>Azoarcus communis strain SWub3 genome.</title>
        <authorList>
            <person name="Zorraquino Salvo V."/>
            <person name="Toubiana D."/>
            <person name="Blumwald E."/>
        </authorList>
    </citation>
    <scope>NUCLEOTIDE SEQUENCE [LARGE SCALE GENOMIC DNA]</scope>
    <source>
        <strain evidence="2 3">SWub3</strain>
    </source>
</reference>
<keyword evidence="3" id="KW-1185">Reference proteome</keyword>
<sequence>MPAIDSTLSPTRAHGVVSRLLDEFQGRGRLVASQPELVALSGLTTLAVKRQLEHLADRVVRLPGRPSCYLVVPPEYRLRGAPPIAYWLADYCRLRQQPYYVGLLSAAALHGSAQQAVQVTQVMTTVPTRALDVGNLHIEFHVKQRLLDTPLSTIKGLAAPLAVSSPEATALDLLAFQHCVGGVARAAEVIAGLLPVMTVEGWRRALPLAPVVVRQRMGYVLDTLSANRFAKLIQTSLPSKLRTVLLQTATPTMGSCGQQPWQVDDNIGLK</sequence>
<organism evidence="2 3">
    <name type="scientific">Parazoarcus communis SWub3 = DSM 12120</name>
    <dbReference type="NCBI Taxonomy" id="1121029"/>
    <lineage>
        <taxon>Bacteria</taxon>
        <taxon>Pseudomonadati</taxon>
        <taxon>Pseudomonadota</taxon>
        <taxon>Betaproteobacteria</taxon>
        <taxon>Rhodocyclales</taxon>
        <taxon>Zoogloeaceae</taxon>
        <taxon>Parazoarcus</taxon>
    </lineage>
</organism>